<dbReference type="EMBL" id="CP098740">
    <property type="protein sequence ID" value="UZK58050.1"/>
    <property type="molecule type" value="Genomic_DNA"/>
</dbReference>
<evidence type="ECO:0000313" key="7">
    <source>
        <dbReference type="EMBL" id="UZK58050.1"/>
    </source>
</evidence>
<evidence type="ECO:0000256" key="1">
    <source>
        <dbReference type="ARBA" id="ARBA00005896"/>
    </source>
</evidence>
<evidence type="ECO:0000256" key="4">
    <source>
        <dbReference type="ARBA" id="ARBA00023002"/>
    </source>
</evidence>
<dbReference type="InterPro" id="IPR051323">
    <property type="entry name" value="AtsK-like"/>
</dbReference>
<dbReference type="Proteomes" id="UP001164963">
    <property type="component" value="Chromosome"/>
</dbReference>
<name>A0ABY6Q0B2_9ACTN</name>
<accession>A0ABY6Q0B2</accession>
<dbReference type="PANTHER" id="PTHR30468">
    <property type="entry name" value="ALPHA-KETOGLUTARATE-DEPENDENT SULFONATE DIOXYGENASE"/>
    <property type="match status" value="1"/>
</dbReference>
<keyword evidence="2" id="KW-0479">Metal-binding</keyword>
<sequence length="289" mass="32595">MLTTTAAPYRLERAGQTFAATVHGLDLSEPLTEETVGALTRDLAEHRVLVIPGQRLSHEQHVRVSRRFGPLDVYPVSKYVVPDHPEVLTISNIFKDGQPIGLYDGDEQIEWHTDYSWKARTSRASLLYSVVASETGGDTLFADSTAAYDELPEAVKQRIAGLQGVHSMHHLVETERLTNPHKAPLTAEERERMPDMAHPLVREHPATGRRSLLLGSMIISGIVGLGRAESDALLRELHDHATADRYVYRHQWREGDVVMWDNEATMHTRTPCDRLVSPRLLYRTTVLWD</sequence>
<reference evidence="7" key="1">
    <citation type="journal article" date="2022" name="Front. Microbiol.">
        <title>Mirubactin C rescues the lethal effect of cell wall biosynthesis mutations in Bacillus subtilis.</title>
        <authorList>
            <person name="Kepplinger B."/>
            <person name="Wen X."/>
            <person name="Tyler A.R."/>
            <person name="Kim B.Y."/>
            <person name="Brown J."/>
            <person name="Banks P."/>
            <person name="Dashti Y."/>
            <person name="Mackenzie E.S."/>
            <person name="Wills C."/>
            <person name="Kawai Y."/>
            <person name="Waldron K.J."/>
            <person name="Allenby N.E.E."/>
            <person name="Wu L.J."/>
            <person name="Hall M.J."/>
            <person name="Errington J."/>
        </authorList>
    </citation>
    <scope>NUCLEOTIDE SEQUENCE</scope>
    <source>
        <strain evidence="7">MDA8-470</strain>
    </source>
</reference>
<proteinExistence type="inferred from homology"/>
<feature type="domain" description="TauD/TfdA-like" evidence="6">
    <location>
        <begin position="16"/>
        <end position="285"/>
    </location>
</feature>
<dbReference type="PANTHER" id="PTHR30468:SF1">
    <property type="entry name" value="ALPHA-KETOGLUTARATE-DEPENDENT SULFONATE DIOXYGENASE"/>
    <property type="match status" value="1"/>
</dbReference>
<dbReference type="RefSeq" id="WP_265546577.1">
    <property type="nucleotide sequence ID" value="NZ_CP098740.1"/>
</dbReference>
<evidence type="ECO:0000313" key="8">
    <source>
        <dbReference type="Proteomes" id="UP001164963"/>
    </source>
</evidence>
<gene>
    <name evidence="7" type="ORF">NEH16_31785</name>
</gene>
<evidence type="ECO:0000259" key="6">
    <source>
        <dbReference type="Pfam" id="PF02668"/>
    </source>
</evidence>
<organism evidence="7 8">
    <name type="scientific">Streptomyces drozdowiczii</name>
    <dbReference type="NCBI Taxonomy" id="202862"/>
    <lineage>
        <taxon>Bacteria</taxon>
        <taxon>Bacillati</taxon>
        <taxon>Actinomycetota</taxon>
        <taxon>Actinomycetes</taxon>
        <taxon>Kitasatosporales</taxon>
        <taxon>Streptomycetaceae</taxon>
        <taxon>Streptomyces</taxon>
    </lineage>
</organism>
<dbReference type="Pfam" id="PF02668">
    <property type="entry name" value="TauD"/>
    <property type="match status" value="1"/>
</dbReference>
<evidence type="ECO:0000256" key="2">
    <source>
        <dbReference type="ARBA" id="ARBA00022723"/>
    </source>
</evidence>
<keyword evidence="3 7" id="KW-0223">Dioxygenase</keyword>
<dbReference type="InterPro" id="IPR003819">
    <property type="entry name" value="TauD/TfdA-like"/>
</dbReference>
<comment type="similarity">
    <text evidence="1">Belongs to the TfdA dioxygenase family.</text>
</comment>
<dbReference type="GO" id="GO:0051213">
    <property type="term" value="F:dioxygenase activity"/>
    <property type="evidence" value="ECO:0007669"/>
    <property type="project" value="UniProtKB-KW"/>
</dbReference>
<evidence type="ECO:0000256" key="5">
    <source>
        <dbReference type="ARBA" id="ARBA00023004"/>
    </source>
</evidence>
<dbReference type="SUPFAM" id="SSF51197">
    <property type="entry name" value="Clavaminate synthase-like"/>
    <property type="match status" value="1"/>
</dbReference>
<keyword evidence="8" id="KW-1185">Reference proteome</keyword>
<keyword evidence="4" id="KW-0560">Oxidoreductase</keyword>
<dbReference type="Gene3D" id="3.60.130.10">
    <property type="entry name" value="Clavaminate synthase-like"/>
    <property type="match status" value="1"/>
</dbReference>
<evidence type="ECO:0000256" key="3">
    <source>
        <dbReference type="ARBA" id="ARBA00022964"/>
    </source>
</evidence>
<dbReference type="InterPro" id="IPR042098">
    <property type="entry name" value="TauD-like_sf"/>
</dbReference>
<protein>
    <submittedName>
        <fullName evidence="7">TauD/TfdA family dioxygenase</fullName>
    </submittedName>
</protein>
<keyword evidence="5" id="KW-0408">Iron</keyword>